<feature type="domain" description="Aminotransferase class I/classII large" evidence="5">
    <location>
        <begin position="21"/>
        <end position="342"/>
    </location>
</feature>
<dbReference type="PROSITE" id="PS00599">
    <property type="entry name" value="AA_TRANSFER_CLASS_2"/>
    <property type="match status" value="1"/>
</dbReference>
<dbReference type="InterPro" id="IPR015424">
    <property type="entry name" value="PyrdxlP-dep_Trfase"/>
</dbReference>
<keyword evidence="4" id="KW-0663">Pyridoxal phosphate</keyword>
<dbReference type="InterPro" id="IPR015422">
    <property type="entry name" value="PyrdxlP-dep_Trfase_small"/>
</dbReference>
<dbReference type="CDD" id="cd00609">
    <property type="entry name" value="AAT_like"/>
    <property type="match status" value="1"/>
</dbReference>
<dbReference type="NCBIfam" id="TIGR01141">
    <property type="entry name" value="hisC"/>
    <property type="match status" value="1"/>
</dbReference>
<sequence length="349" mass="37122">MASYRPGKSAAQAEDEHGIADAVKLASNENPYPPVPSIVEAVAAAAGDVNRYGDHRAVELRCALAAWLGVDAERVATGCGSVGLLQQLFLAYVDPGDEVVYPWPSFEAYPVDVAITAAVEVTVPLVDDAFDLDAVAEVVTGRTKLVVLANPNNPTGTAVHVDQIRTLVERVPDDVLVVVDEAYREFTTVDLGDPVTDLQPDHPNVVVLRTFSKAYGLAALRTGYAVADPSVVAEVDKVLIPFAVNHLAQVASLAAIDARDEAQVVIDRLTGERDRLVGALRADGWTVPDTQANFVWLPLGSRADAVQPGLERRGIVVRPFPGVGIRVTVGTPDQNDRFLAALAEVAEPT</sequence>
<dbReference type="PANTHER" id="PTHR43643">
    <property type="entry name" value="HISTIDINOL-PHOSPHATE AMINOTRANSFERASE 2"/>
    <property type="match status" value="1"/>
</dbReference>
<dbReference type="PANTHER" id="PTHR43643:SF3">
    <property type="entry name" value="HISTIDINOL-PHOSPHATE AMINOTRANSFERASE"/>
    <property type="match status" value="1"/>
</dbReference>
<dbReference type="GO" id="GO:0030170">
    <property type="term" value="F:pyridoxal phosphate binding"/>
    <property type="evidence" value="ECO:0007669"/>
    <property type="project" value="InterPro"/>
</dbReference>
<dbReference type="AlphaFoldDB" id="A0A382GWD3"/>
<dbReference type="SUPFAM" id="SSF53383">
    <property type="entry name" value="PLP-dependent transferases"/>
    <property type="match status" value="1"/>
</dbReference>
<dbReference type="InterPro" id="IPR015421">
    <property type="entry name" value="PyrdxlP-dep_Trfase_major"/>
</dbReference>
<protein>
    <recommendedName>
        <fullName evidence="5">Aminotransferase class I/classII large domain-containing protein</fullName>
    </recommendedName>
</protein>
<name>A0A382GWD3_9ZZZZ</name>
<dbReference type="Gene3D" id="3.90.1150.10">
    <property type="entry name" value="Aspartate Aminotransferase, domain 1"/>
    <property type="match status" value="1"/>
</dbReference>
<accession>A0A382GWD3</accession>
<dbReference type="GO" id="GO:0000105">
    <property type="term" value="P:L-histidine biosynthetic process"/>
    <property type="evidence" value="ECO:0007669"/>
    <property type="project" value="InterPro"/>
</dbReference>
<keyword evidence="2" id="KW-0032">Aminotransferase</keyword>
<dbReference type="Gene3D" id="3.40.640.10">
    <property type="entry name" value="Type I PLP-dependent aspartate aminotransferase-like (Major domain)"/>
    <property type="match status" value="1"/>
</dbReference>
<keyword evidence="3" id="KW-0808">Transferase</keyword>
<comment type="cofactor">
    <cofactor evidence="1">
        <name>pyridoxal 5'-phosphate</name>
        <dbReference type="ChEBI" id="CHEBI:597326"/>
    </cofactor>
</comment>
<dbReference type="InterPro" id="IPR024892">
    <property type="entry name" value="ArAT"/>
</dbReference>
<dbReference type="HAMAP" id="MF_01023">
    <property type="entry name" value="HisC_aminotrans_2"/>
    <property type="match status" value="1"/>
</dbReference>
<evidence type="ECO:0000259" key="5">
    <source>
        <dbReference type="Pfam" id="PF00155"/>
    </source>
</evidence>
<dbReference type="InterPro" id="IPR050106">
    <property type="entry name" value="HistidinolP_aminotransfase"/>
</dbReference>
<dbReference type="GO" id="GO:0004400">
    <property type="term" value="F:histidinol-phosphate transaminase activity"/>
    <property type="evidence" value="ECO:0007669"/>
    <property type="project" value="InterPro"/>
</dbReference>
<organism evidence="6">
    <name type="scientific">marine metagenome</name>
    <dbReference type="NCBI Taxonomy" id="408172"/>
    <lineage>
        <taxon>unclassified sequences</taxon>
        <taxon>metagenomes</taxon>
        <taxon>ecological metagenomes</taxon>
    </lineage>
</organism>
<evidence type="ECO:0000313" key="6">
    <source>
        <dbReference type="EMBL" id="SVB78873.1"/>
    </source>
</evidence>
<evidence type="ECO:0000256" key="4">
    <source>
        <dbReference type="ARBA" id="ARBA00022898"/>
    </source>
</evidence>
<evidence type="ECO:0000256" key="2">
    <source>
        <dbReference type="ARBA" id="ARBA00022576"/>
    </source>
</evidence>
<dbReference type="Pfam" id="PF00155">
    <property type="entry name" value="Aminotran_1_2"/>
    <property type="match status" value="1"/>
</dbReference>
<dbReference type="EMBL" id="UINC01057571">
    <property type="protein sequence ID" value="SVB78873.1"/>
    <property type="molecule type" value="Genomic_DNA"/>
</dbReference>
<evidence type="ECO:0000256" key="1">
    <source>
        <dbReference type="ARBA" id="ARBA00001933"/>
    </source>
</evidence>
<reference evidence="6" key="1">
    <citation type="submission" date="2018-05" db="EMBL/GenBank/DDBJ databases">
        <authorList>
            <person name="Lanie J.A."/>
            <person name="Ng W.-L."/>
            <person name="Kazmierczak K.M."/>
            <person name="Andrzejewski T.M."/>
            <person name="Davidsen T.M."/>
            <person name="Wayne K.J."/>
            <person name="Tettelin H."/>
            <person name="Glass J.I."/>
            <person name="Rusch D."/>
            <person name="Podicherti R."/>
            <person name="Tsui H.-C.T."/>
            <person name="Winkler M.E."/>
        </authorList>
    </citation>
    <scope>NUCLEOTIDE SEQUENCE</scope>
</reference>
<dbReference type="InterPro" id="IPR004839">
    <property type="entry name" value="Aminotransferase_I/II_large"/>
</dbReference>
<dbReference type="InterPro" id="IPR005861">
    <property type="entry name" value="HisP_aminotrans"/>
</dbReference>
<evidence type="ECO:0000256" key="3">
    <source>
        <dbReference type="ARBA" id="ARBA00022679"/>
    </source>
</evidence>
<dbReference type="NCBIfam" id="NF002878">
    <property type="entry name" value="PRK03321.1"/>
    <property type="match status" value="1"/>
</dbReference>
<proteinExistence type="inferred from homology"/>
<dbReference type="InterPro" id="IPR001917">
    <property type="entry name" value="Aminotrans_II_pyridoxalP_BS"/>
</dbReference>
<gene>
    <name evidence="6" type="ORF">METZ01_LOCUS231727</name>
</gene>